<feature type="region of interest" description="Disordered" evidence="1">
    <location>
        <begin position="173"/>
        <end position="202"/>
    </location>
</feature>
<evidence type="ECO:0000256" key="1">
    <source>
        <dbReference type="SAM" id="MobiDB-lite"/>
    </source>
</evidence>
<gene>
    <name evidence="3" type="ORF">Daura_47295</name>
</gene>
<evidence type="ECO:0000313" key="4">
    <source>
        <dbReference type="Proteomes" id="UP001058003"/>
    </source>
</evidence>
<accession>A0A9Q9MF45</accession>
<evidence type="ECO:0000259" key="2">
    <source>
        <dbReference type="Pfam" id="PF18476"/>
    </source>
</evidence>
<feature type="domain" description="PIN like" evidence="2">
    <location>
        <begin position="27"/>
        <end position="253"/>
    </location>
</feature>
<protein>
    <submittedName>
        <fullName evidence="3">DUF4935 domain-containing protein</fullName>
    </submittedName>
</protein>
<name>A0A9Q9MF45_9ACTN</name>
<dbReference type="Proteomes" id="UP001058003">
    <property type="component" value="Chromosome"/>
</dbReference>
<dbReference type="InterPro" id="IPR041578">
    <property type="entry name" value="PIN_8"/>
</dbReference>
<organism evidence="3 4">
    <name type="scientific">Dactylosporangium aurantiacum</name>
    <dbReference type="NCBI Taxonomy" id="35754"/>
    <lineage>
        <taxon>Bacteria</taxon>
        <taxon>Bacillati</taxon>
        <taxon>Actinomycetota</taxon>
        <taxon>Actinomycetes</taxon>
        <taxon>Micromonosporales</taxon>
        <taxon>Micromonosporaceae</taxon>
        <taxon>Dactylosporangium</taxon>
    </lineage>
</organism>
<dbReference type="OrthoDB" id="9182727at2"/>
<proteinExistence type="predicted"/>
<sequence>MANFSDAFLPFIPPTRERTSNALKTGMVVVDTNVLLDAYRYTKGARGELLSALRALGSRLWVPHQVALEFHRNRASVIATHADAYKDAIKAIGSFRKRHEEELIGQIKQFANRVVLDEEILKSLLSSVDTMFTSLTQRIGSLQARHGVSERFIREDPVLGELQELLKGLVGDPLPPDEQEAARSEAEARIKDNRPPGFQDSSKADPCGDYLVWYQSLLEVKKRQIPLVLVTRDGKDDWFSKVQNKQIGALPELVQEALDFAGVDFIALPTRSFLLYAQSELNAIVSQETLAETDAIGQTERRHAGPSPIGIESAARLEVVLLNRSSATSESVHAIEREIANLSSIGQQDSNDVVEVRRQRLDSELRTIRARESMIATILAKLANPAHTHTRHICVFLTPNEERFVRVLGNELGERFIGIPRPPARNSEEIYAEYLTGGADALRSMMVSDLRILHSALVPGATHRSKYPKSRLIAEIEEAARRTQSISHAVAIPDSSLPQNAES</sequence>
<feature type="compositionally biased region" description="Basic and acidic residues" evidence="1">
    <location>
        <begin position="180"/>
        <end position="194"/>
    </location>
</feature>
<dbReference type="KEGG" id="daur:Daura_47295"/>
<dbReference type="RefSeq" id="WP_156089306.1">
    <property type="nucleotide sequence ID" value="NZ_CP073767.1"/>
</dbReference>
<dbReference type="EMBL" id="CP073767">
    <property type="protein sequence ID" value="UWZ54009.1"/>
    <property type="molecule type" value="Genomic_DNA"/>
</dbReference>
<reference evidence="3" key="1">
    <citation type="submission" date="2021-04" db="EMBL/GenBank/DDBJ databases">
        <title>Dactylosporangium aurantiacum NRRL B-8018 full assembly.</title>
        <authorList>
            <person name="Hartkoorn R.C."/>
            <person name="Beaudoing E."/>
            <person name="Hot D."/>
        </authorList>
    </citation>
    <scope>NUCLEOTIDE SEQUENCE</scope>
    <source>
        <strain evidence="3">NRRL B-8018</strain>
    </source>
</reference>
<dbReference type="Pfam" id="PF18476">
    <property type="entry name" value="PIN_8"/>
    <property type="match status" value="1"/>
</dbReference>
<keyword evidence="4" id="KW-1185">Reference proteome</keyword>
<evidence type="ECO:0000313" key="3">
    <source>
        <dbReference type="EMBL" id="UWZ54009.1"/>
    </source>
</evidence>
<dbReference type="AlphaFoldDB" id="A0A9Q9MF45"/>